<dbReference type="Proteomes" id="UP000070700">
    <property type="component" value="Unassembled WGS sequence"/>
</dbReference>
<gene>
    <name evidence="2" type="ORF">LY89DRAFT_261997</name>
</gene>
<sequence>MHIPYLQGFLETGIALKPWGLAYSIPSTYSGTIPLLDLLKNTNRVGQRLPALHPLEERFRLAHDVATAIEYVHSLGWVHKSIRSDNVLVSWLENHQKFPEGLGSAFLVGFEYARHKTAISTGERYDDWTNELYRHPERQSIPGELLEDRYYQRYHDIYSFGVVLLELGRWKRLEASPDHFQDKTPTEIKQVLLNLSANISPFVGSRLKSWATSKISRYRVVFFFVNIVIV</sequence>
<evidence type="ECO:0000259" key="1">
    <source>
        <dbReference type="PROSITE" id="PS50011"/>
    </source>
</evidence>
<name>A0A132BFG0_MOLSC</name>
<reference evidence="2 3" key="1">
    <citation type="submission" date="2015-10" db="EMBL/GenBank/DDBJ databases">
        <title>Full genome of DAOMC 229536 Phialocephala scopiformis, a fungal endophyte of spruce producing the potent anti-insectan compound rugulosin.</title>
        <authorList>
            <consortium name="DOE Joint Genome Institute"/>
            <person name="Walker A.K."/>
            <person name="Frasz S.L."/>
            <person name="Seifert K.A."/>
            <person name="Miller J.D."/>
            <person name="Mondo S.J."/>
            <person name="Labutti K."/>
            <person name="Lipzen A."/>
            <person name="Dockter R."/>
            <person name="Kennedy M."/>
            <person name="Grigoriev I.V."/>
            <person name="Spatafora J.W."/>
        </authorList>
    </citation>
    <scope>NUCLEOTIDE SEQUENCE [LARGE SCALE GENOMIC DNA]</scope>
    <source>
        <strain evidence="2 3">CBS 120377</strain>
    </source>
</reference>
<evidence type="ECO:0000313" key="3">
    <source>
        <dbReference type="Proteomes" id="UP000070700"/>
    </source>
</evidence>
<dbReference type="RefSeq" id="XP_018064802.1">
    <property type="nucleotide sequence ID" value="XM_018206278.1"/>
</dbReference>
<dbReference type="Gene3D" id="1.10.510.10">
    <property type="entry name" value="Transferase(Phosphotransferase) domain 1"/>
    <property type="match status" value="1"/>
</dbReference>
<accession>A0A132BFG0</accession>
<dbReference type="InterPro" id="IPR000719">
    <property type="entry name" value="Prot_kinase_dom"/>
</dbReference>
<dbReference type="EMBL" id="KQ947429">
    <property type="protein sequence ID" value="KUJ10447.1"/>
    <property type="molecule type" value="Genomic_DNA"/>
</dbReference>
<dbReference type="PANTHER" id="PTHR37542:SF3">
    <property type="entry name" value="PRION-INHIBITION AND PROPAGATION HELO DOMAIN-CONTAINING PROTEIN"/>
    <property type="match status" value="1"/>
</dbReference>
<dbReference type="GO" id="GO:0004672">
    <property type="term" value="F:protein kinase activity"/>
    <property type="evidence" value="ECO:0007669"/>
    <property type="project" value="InterPro"/>
</dbReference>
<proteinExistence type="predicted"/>
<dbReference type="OrthoDB" id="1911848at2759"/>
<organism evidence="2 3">
    <name type="scientific">Mollisia scopiformis</name>
    <name type="common">Conifer needle endophyte fungus</name>
    <name type="synonym">Phialocephala scopiformis</name>
    <dbReference type="NCBI Taxonomy" id="149040"/>
    <lineage>
        <taxon>Eukaryota</taxon>
        <taxon>Fungi</taxon>
        <taxon>Dikarya</taxon>
        <taxon>Ascomycota</taxon>
        <taxon>Pezizomycotina</taxon>
        <taxon>Leotiomycetes</taxon>
        <taxon>Helotiales</taxon>
        <taxon>Mollisiaceae</taxon>
        <taxon>Mollisia</taxon>
    </lineage>
</organism>
<dbReference type="InParanoid" id="A0A132BFG0"/>
<dbReference type="SUPFAM" id="SSF56112">
    <property type="entry name" value="Protein kinase-like (PK-like)"/>
    <property type="match status" value="1"/>
</dbReference>
<feature type="domain" description="Protein kinase" evidence="1">
    <location>
        <begin position="1"/>
        <end position="230"/>
    </location>
</feature>
<dbReference type="GO" id="GO:0005524">
    <property type="term" value="F:ATP binding"/>
    <property type="evidence" value="ECO:0007669"/>
    <property type="project" value="InterPro"/>
</dbReference>
<evidence type="ECO:0000313" key="2">
    <source>
        <dbReference type="EMBL" id="KUJ10447.1"/>
    </source>
</evidence>
<dbReference type="GeneID" id="28816004"/>
<dbReference type="STRING" id="149040.A0A132BFG0"/>
<keyword evidence="3" id="KW-1185">Reference proteome</keyword>
<dbReference type="KEGG" id="psco:LY89DRAFT_261997"/>
<dbReference type="PANTHER" id="PTHR37542">
    <property type="entry name" value="HELO DOMAIN-CONTAINING PROTEIN-RELATED"/>
    <property type="match status" value="1"/>
</dbReference>
<dbReference type="PROSITE" id="PS50011">
    <property type="entry name" value="PROTEIN_KINASE_DOM"/>
    <property type="match status" value="1"/>
</dbReference>
<dbReference type="AlphaFoldDB" id="A0A132BFG0"/>
<dbReference type="InterPro" id="IPR011009">
    <property type="entry name" value="Kinase-like_dom_sf"/>
</dbReference>
<protein>
    <recommendedName>
        <fullName evidence="1">Protein kinase domain-containing protein</fullName>
    </recommendedName>
</protein>